<sequence>IEDKFKLDVNSIEDQINARRLPSRIPSNGERGALHEGKKGCKEAKKSGNEICESSSPHKVLLNSAKFEDSRRKALMDHKEKVSTFTIDIEREDKIMDTDYHPPHRKAPIHNK</sequence>
<dbReference type="EMBL" id="CACTIH010006109">
    <property type="protein sequence ID" value="CAA3004165.1"/>
    <property type="molecule type" value="Genomic_DNA"/>
</dbReference>
<feature type="non-terminal residue" evidence="2">
    <location>
        <position position="1"/>
    </location>
</feature>
<feature type="compositionally biased region" description="Basic and acidic residues" evidence="1">
    <location>
        <begin position="32"/>
        <end position="48"/>
    </location>
</feature>
<evidence type="ECO:0000256" key="1">
    <source>
        <dbReference type="SAM" id="MobiDB-lite"/>
    </source>
</evidence>
<feature type="region of interest" description="Disordered" evidence="1">
    <location>
        <begin position="21"/>
        <end position="57"/>
    </location>
</feature>
<keyword evidence="3" id="KW-1185">Reference proteome</keyword>
<evidence type="ECO:0000313" key="2">
    <source>
        <dbReference type="EMBL" id="CAA3004165.1"/>
    </source>
</evidence>
<dbReference type="Gramene" id="OE9A106048T1">
    <property type="protein sequence ID" value="OE9A106048C1"/>
    <property type="gene ID" value="OE9A106048"/>
</dbReference>
<gene>
    <name evidence="2" type="ORF">OLEA9_A106048</name>
</gene>
<dbReference type="OrthoDB" id="689613at2759"/>
<name>A0A8S0TFY8_OLEEU</name>
<reference evidence="2 3" key="1">
    <citation type="submission" date="2019-12" db="EMBL/GenBank/DDBJ databases">
        <authorList>
            <person name="Alioto T."/>
            <person name="Alioto T."/>
            <person name="Gomez Garrido J."/>
        </authorList>
    </citation>
    <scope>NUCLEOTIDE SEQUENCE [LARGE SCALE GENOMIC DNA]</scope>
</reference>
<accession>A0A8S0TFY8</accession>
<dbReference type="AlphaFoldDB" id="A0A8S0TFY8"/>
<evidence type="ECO:0000313" key="3">
    <source>
        <dbReference type="Proteomes" id="UP000594638"/>
    </source>
</evidence>
<organism evidence="2 3">
    <name type="scientific">Olea europaea subsp. europaea</name>
    <dbReference type="NCBI Taxonomy" id="158383"/>
    <lineage>
        <taxon>Eukaryota</taxon>
        <taxon>Viridiplantae</taxon>
        <taxon>Streptophyta</taxon>
        <taxon>Embryophyta</taxon>
        <taxon>Tracheophyta</taxon>
        <taxon>Spermatophyta</taxon>
        <taxon>Magnoliopsida</taxon>
        <taxon>eudicotyledons</taxon>
        <taxon>Gunneridae</taxon>
        <taxon>Pentapetalae</taxon>
        <taxon>asterids</taxon>
        <taxon>lamiids</taxon>
        <taxon>Lamiales</taxon>
        <taxon>Oleaceae</taxon>
        <taxon>Oleeae</taxon>
        <taxon>Olea</taxon>
    </lineage>
</organism>
<comment type="caution">
    <text evidence="2">The sequence shown here is derived from an EMBL/GenBank/DDBJ whole genome shotgun (WGS) entry which is preliminary data.</text>
</comment>
<proteinExistence type="predicted"/>
<dbReference type="Proteomes" id="UP000594638">
    <property type="component" value="Unassembled WGS sequence"/>
</dbReference>
<protein>
    <submittedName>
        <fullName evidence="2">Uncharacterized protein</fullName>
    </submittedName>
</protein>